<feature type="signal peptide" evidence="2">
    <location>
        <begin position="1"/>
        <end position="20"/>
    </location>
</feature>
<proteinExistence type="predicted"/>
<accession>A0A7H0GSF1</accession>
<organism evidence="3 4">
    <name type="scientific">Hymenobacter qilianensis</name>
    <dbReference type="NCBI Taxonomy" id="1385715"/>
    <lineage>
        <taxon>Bacteria</taxon>
        <taxon>Pseudomonadati</taxon>
        <taxon>Bacteroidota</taxon>
        <taxon>Cytophagia</taxon>
        <taxon>Cytophagales</taxon>
        <taxon>Hymenobacteraceae</taxon>
        <taxon>Hymenobacter</taxon>
    </lineage>
</organism>
<gene>
    <name evidence="3" type="ORF">H9L05_14170</name>
</gene>
<keyword evidence="4" id="KW-1185">Reference proteome</keyword>
<evidence type="ECO:0000256" key="1">
    <source>
        <dbReference type="SAM" id="Phobius"/>
    </source>
</evidence>
<dbReference type="Proteomes" id="UP000516093">
    <property type="component" value="Chromosome"/>
</dbReference>
<keyword evidence="1" id="KW-1133">Transmembrane helix</keyword>
<protein>
    <recommendedName>
        <fullName evidence="5">YtkA-like domain-containing protein</fullName>
    </recommendedName>
</protein>
<evidence type="ECO:0008006" key="5">
    <source>
        <dbReference type="Google" id="ProtNLM"/>
    </source>
</evidence>
<dbReference type="RefSeq" id="WP_187731509.1">
    <property type="nucleotide sequence ID" value="NZ_BMFN01000003.1"/>
</dbReference>
<keyword evidence="2" id="KW-0732">Signal</keyword>
<reference evidence="3 4" key="1">
    <citation type="submission" date="2020-08" db="EMBL/GenBank/DDBJ databases">
        <title>Genome sequence of Hymenobacter qilianensis JCM 19763T.</title>
        <authorList>
            <person name="Hyun D.-W."/>
            <person name="Bae J.-W."/>
        </authorList>
    </citation>
    <scope>NUCLEOTIDE SEQUENCE [LARGE SCALE GENOMIC DNA]</scope>
    <source>
        <strain evidence="3 4">JCM 19763</strain>
    </source>
</reference>
<evidence type="ECO:0000256" key="2">
    <source>
        <dbReference type="SAM" id="SignalP"/>
    </source>
</evidence>
<name>A0A7H0GSF1_9BACT</name>
<keyword evidence="1" id="KW-0812">Transmembrane</keyword>
<dbReference type="AlphaFoldDB" id="A0A7H0GSF1"/>
<dbReference type="EMBL" id="CP060784">
    <property type="protein sequence ID" value="QNP51217.1"/>
    <property type="molecule type" value="Genomic_DNA"/>
</dbReference>
<sequence>MKTYLFVFLLLGLLGFGAPAATAHGGEDHGETATATAAGAQYFSVTSQSAQFELLLRYEPIKAGEPAHLRLFVSDFATNAPISGARLTFTVPENDKLQFAATPQGPGEYLVEGQFPANKAYGLTVNIVADKRADLMLLKGIEVGKELPVAAVLTAEPFLTCKMGLLLLGGFLAGVALTALLLRRRTRVTTAQPPLVHS</sequence>
<dbReference type="KEGG" id="hqi:H9L05_14170"/>
<evidence type="ECO:0000313" key="4">
    <source>
        <dbReference type="Proteomes" id="UP000516093"/>
    </source>
</evidence>
<feature type="transmembrane region" description="Helical" evidence="1">
    <location>
        <begin position="163"/>
        <end position="182"/>
    </location>
</feature>
<keyword evidence="1" id="KW-0472">Membrane</keyword>
<feature type="chain" id="PRO_5028807568" description="YtkA-like domain-containing protein" evidence="2">
    <location>
        <begin position="21"/>
        <end position="198"/>
    </location>
</feature>
<evidence type="ECO:0000313" key="3">
    <source>
        <dbReference type="EMBL" id="QNP51217.1"/>
    </source>
</evidence>